<dbReference type="PROSITE" id="PS00550">
    <property type="entry name" value="HEMERYTHRINS"/>
    <property type="match status" value="1"/>
</dbReference>
<dbReference type="NCBIfam" id="NF033749">
    <property type="entry name" value="bact_hemeryth"/>
    <property type="match status" value="1"/>
</dbReference>
<dbReference type="EC" id="2.7.7.65" evidence="3"/>
<keyword evidence="7" id="KW-1133">Transmembrane helix</keyword>
<feature type="domain" description="HAMP" evidence="8">
    <location>
        <begin position="483"/>
        <end position="536"/>
    </location>
</feature>
<evidence type="ECO:0000256" key="2">
    <source>
        <dbReference type="ARBA" id="ARBA00010587"/>
    </source>
</evidence>
<dbReference type="SUPFAM" id="SSF47188">
    <property type="entry name" value="Hemerythrin-like"/>
    <property type="match status" value="1"/>
</dbReference>
<dbReference type="Gene3D" id="1.20.120.50">
    <property type="entry name" value="Hemerythrin-like"/>
    <property type="match status" value="1"/>
</dbReference>
<protein>
    <recommendedName>
        <fullName evidence="3">diguanylate cyclase</fullName>
        <ecNumber evidence="3">2.7.7.65</ecNumber>
    </recommendedName>
</protein>
<evidence type="ECO:0000259" key="9">
    <source>
        <dbReference type="PROSITE" id="PS50887"/>
    </source>
</evidence>
<dbReference type="PROSITE" id="PS50885">
    <property type="entry name" value="HAMP"/>
    <property type="match status" value="1"/>
</dbReference>
<accession>A0A8J7FG97</accession>
<evidence type="ECO:0000259" key="10">
    <source>
        <dbReference type="PROSITE" id="PS50906"/>
    </source>
</evidence>
<comment type="cofactor">
    <cofactor evidence="1">
        <name>Mg(2+)</name>
        <dbReference type="ChEBI" id="CHEBI:18420"/>
    </cofactor>
</comment>
<evidence type="ECO:0000256" key="4">
    <source>
        <dbReference type="ARBA" id="ARBA00022723"/>
    </source>
</evidence>
<dbReference type="PROSITE" id="PS50887">
    <property type="entry name" value="GGDEF"/>
    <property type="match status" value="1"/>
</dbReference>
<evidence type="ECO:0000256" key="6">
    <source>
        <dbReference type="ARBA" id="ARBA00034247"/>
    </source>
</evidence>
<dbReference type="InterPro" id="IPR029787">
    <property type="entry name" value="Nucleotide_cyclase"/>
</dbReference>
<evidence type="ECO:0000259" key="8">
    <source>
        <dbReference type="PROSITE" id="PS50885"/>
    </source>
</evidence>
<dbReference type="InterPro" id="IPR013587">
    <property type="entry name" value="Nitrate/nitrite_sensing"/>
</dbReference>
<evidence type="ECO:0000313" key="11">
    <source>
        <dbReference type="EMBL" id="MBE9399064.1"/>
    </source>
</evidence>
<dbReference type="EMBL" id="JADEYS010000021">
    <property type="protein sequence ID" value="MBE9399064.1"/>
    <property type="molecule type" value="Genomic_DNA"/>
</dbReference>
<dbReference type="SUPFAM" id="SSF55073">
    <property type="entry name" value="Nucleotide cyclase"/>
    <property type="match status" value="1"/>
</dbReference>
<dbReference type="Gene3D" id="6.10.340.10">
    <property type="match status" value="1"/>
</dbReference>
<dbReference type="CDD" id="cd01949">
    <property type="entry name" value="GGDEF"/>
    <property type="match status" value="1"/>
</dbReference>
<dbReference type="GO" id="GO:0043709">
    <property type="term" value="P:cell adhesion involved in single-species biofilm formation"/>
    <property type="evidence" value="ECO:0007669"/>
    <property type="project" value="TreeGrafter"/>
</dbReference>
<dbReference type="Pfam" id="PF00990">
    <property type="entry name" value="GGDEF"/>
    <property type="match status" value="1"/>
</dbReference>
<keyword evidence="7" id="KW-0472">Membrane</keyword>
<name>A0A8J7FG97_9GAMM</name>
<dbReference type="Proteomes" id="UP000640333">
    <property type="component" value="Unassembled WGS sequence"/>
</dbReference>
<dbReference type="PANTHER" id="PTHR45138:SF9">
    <property type="entry name" value="DIGUANYLATE CYCLASE DGCM-RELATED"/>
    <property type="match status" value="1"/>
</dbReference>
<organism evidence="11 12">
    <name type="scientific">Pontibacterium sinense</name>
    <dbReference type="NCBI Taxonomy" id="2781979"/>
    <lineage>
        <taxon>Bacteria</taxon>
        <taxon>Pseudomonadati</taxon>
        <taxon>Pseudomonadota</taxon>
        <taxon>Gammaproteobacteria</taxon>
        <taxon>Oceanospirillales</taxon>
        <taxon>Oceanospirillaceae</taxon>
        <taxon>Pontibacterium</taxon>
    </lineage>
</organism>
<dbReference type="CDD" id="cd12107">
    <property type="entry name" value="Hemerythrin"/>
    <property type="match status" value="1"/>
</dbReference>
<dbReference type="NCBIfam" id="TIGR02481">
    <property type="entry name" value="hemeryth_dom"/>
    <property type="match status" value="1"/>
</dbReference>
<dbReference type="RefSeq" id="WP_193954753.1">
    <property type="nucleotide sequence ID" value="NZ_JADEYS010000021.1"/>
</dbReference>
<dbReference type="InterPro" id="IPR016131">
    <property type="entry name" value="Haemerythrin_Fe_BS"/>
</dbReference>
<dbReference type="Pfam" id="PF08376">
    <property type="entry name" value="NIT"/>
    <property type="match status" value="1"/>
</dbReference>
<dbReference type="SMART" id="SM00267">
    <property type="entry name" value="GGDEF"/>
    <property type="match status" value="1"/>
</dbReference>
<feature type="transmembrane region" description="Helical" evidence="7">
    <location>
        <begin position="163"/>
        <end position="186"/>
    </location>
</feature>
<dbReference type="Gene3D" id="3.30.70.270">
    <property type="match status" value="1"/>
</dbReference>
<dbReference type="InterPro" id="IPR003660">
    <property type="entry name" value="HAMP_dom"/>
</dbReference>
<keyword evidence="12" id="KW-1185">Reference proteome</keyword>
<dbReference type="GO" id="GO:0046872">
    <property type="term" value="F:metal ion binding"/>
    <property type="evidence" value="ECO:0007669"/>
    <property type="project" value="UniProtKB-KW"/>
</dbReference>
<dbReference type="SMART" id="SM00304">
    <property type="entry name" value="HAMP"/>
    <property type="match status" value="2"/>
</dbReference>
<dbReference type="InterPro" id="IPR000160">
    <property type="entry name" value="GGDEF_dom"/>
</dbReference>
<dbReference type="InterPro" id="IPR050469">
    <property type="entry name" value="Diguanylate_Cyclase"/>
</dbReference>
<comment type="similarity">
    <text evidence="2">Belongs to the hemerythrin family.</text>
</comment>
<evidence type="ECO:0000256" key="1">
    <source>
        <dbReference type="ARBA" id="ARBA00001946"/>
    </source>
</evidence>
<proteinExistence type="inferred from homology"/>
<dbReference type="PANTHER" id="PTHR45138">
    <property type="entry name" value="REGULATORY COMPONENTS OF SENSORY TRANSDUCTION SYSTEM"/>
    <property type="match status" value="1"/>
</dbReference>
<keyword evidence="5" id="KW-0408">Iron</keyword>
<evidence type="ECO:0000313" key="12">
    <source>
        <dbReference type="Proteomes" id="UP000640333"/>
    </source>
</evidence>
<feature type="domain" description="GGDEF" evidence="9">
    <location>
        <begin position="593"/>
        <end position="729"/>
    </location>
</feature>
<evidence type="ECO:0000256" key="7">
    <source>
        <dbReference type="SAM" id="Phobius"/>
    </source>
</evidence>
<dbReference type="PROSITE" id="PS50906">
    <property type="entry name" value="NIT"/>
    <property type="match status" value="1"/>
</dbReference>
<dbReference type="FunFam" id="3.30.70.270:FF:000001">
    <property type="entry name" value="Diguanylate cyclase domain protein"/>
    <property type="match status" value="1"/>
</dbReference>
<dbReference type="InterPro" id="IPR012827">
    <property type="entry name" value="Hemerythrin_metal-bd"/>
</dbReference>
<sequence length="743" mass="84081">MHKLEWDAGMSVGVDAIDNDHKMLLSLINEISDAIEHNKATSVIEDVFERLEVYVVEHFSREEALMRQCGYEDLKAHIRQHRKFIDKVPELKRELLNADTTEVAAEINLFLFDWLMNHIVGEDMCFAQLAHDQGLSTRNHRKPSCLRRLTAWLGSKLTLGRRIFLTALIPIIGVSLLSVLVLWISIQRVYHVQQLVSVTQVVHEINDLSHNLQAERGLSTGVISTGYRQFQQELLNQRALTDLAVDTFVQRLKQLPEIDPLLSTQIQMTTAKLDELAALRSQIDLQSLNATQALGYYTTLIDSLQKIPEGTLQLEMGSELVNSMTAYTALLHMKESAGRQRAIGTQAIAEGQFSPGLYQLYASLIGEQRSFLKVFRQFTNQEQQQEWASLIEGPAAIRAQGFESLINRSMQDDRLPQLDGQLWFAVTSARIDELKQLADELGRVIDRRATQKVNDLKGGLYITTAVLAVILGLTILLSWLLNRSVIEPVQRMTRAMTGLAKGGRDLRFTEHFAQDELGRMALAYEQCRRSLLRADISSAVSNHRQNIELQARIREKERFRMLASTDPLTGALNRRKFNELADNEVERAQRYGRPLSVMMLDLDYFKRVNDTFGHAAGDDVLRAFYSTCFGRVRSTDIISRLGGEEFAILMPETDIRQAFELASHIREAISRLVVELSGQDKVSTLTVSIGVTAWNETHANSISDMLEQADQALYFAKESGRNRVVCFDDGCHHETSRIRALDA</sequence>
<dbReference type="NCBIfam" id="TIGR00254">
    <property type="entry name" value="GGDEF"/>
    <property type="match status" value="1"/>
</dbReference>
<dbReference type="Pfam" id="PF01814">
    <property type="entry name" value="Hemerythrin"/>
    <property type="match status" value="1"/>
</dbReference>
<dbReference type="InterPro" id="IPR010910">
    <property type="entry name" value="Nitrate/nitrite_sensing_bac"/>
</dbReference>
<evidence type="ECO:0000256" key="3">
    <source>
        <dbReference type="ARBA" id="ARBA00012528"/>
    </source>
</evidence>
<keyword evidence="7" id="KW-0812">Transmembrane</keyword>
<dbReference type="InterPro" id="IPR043128">
    <property type="entry name" value="Rev_trsase/Diguanyl_cyclase"/>
</dbReference>
<feature type="transmembrane region" description="Helical" evidence="7">
    <location>
        <begin position="460"/>
        <end position="481"/>
    </location>
</feature>
<gene>
    <name evidence="11" type="ORF">IOQ59_17530</name>
</gene>
<dbReference type="GO" id="GO:1902201">
    <property type="term" value="P:negative regulation of bacterial-type flagellum-dependent cell motility"/>
    <property type="evidence" value="ECO:0007669"/>
    <property type="project" value="TreeGrafter"/>
</dbReference>
<dbReference type="SUPFAM" id="SSF158472">
    <property type="entry name" value="HAMP domain-like"/>
    <property type="match status" value="1"/>
</dbReference>
<dbReference type="GO" id="GO:0052621">
    <property type="term" value="F:diguanylate cyclase activity"/>
    <property type="evidence" value="ECO:0007669"/>
    <property type="project" value="UniProtKB-EC"/>
</dbReference>
<reference evidence="11" key="1">
    <citation type="submission" date="2020-10" db="EMBL/GenBank/DDBJ databases">
        <title>Bacterium isolated from coastal waters sediment.</title>
        <authorList>
            <person name="Chen R.-J."/>
            <person name="Lu D.-C."/>
            <person name="Zhu K.-L."/>
            <person name="Du Z.-J."/>
        </authorList>
    </citation>
    <scope>NUCLEOTIDE SEQUENCE</scope>
    <source>
        <strain evidence="11">N1Y112</strain>
    </source>
</reference>
<comment type="catalytic activity">
    <reaction evidence="6">
        <text>2 GTP = 3',3'-c-di-GMP + 2 diphosphate</text>
        <dbReference type="Rhea" id="RHEA:24898"/>
        <dbReference type="ChEBI" id="CHEBI:33019"/>
        <dbReference type="ChEBI" id="CHEBI:37565"/>
        <dbReference type="ChEBI" id="CHEBI:58805"/>
        <dbReference type="EC" id="2.7.7.65"/>
    </reaction>
</comment>
<dbReference type="GO" id="GO:0005886">
    <property type="term" value="C:plasma membrane"/>
    <property type="evidence" value="ECO:0007669"/>
    <property type="project" value="TreeGrafter"/>
</dbReference>
<evidence type="ECO:0000256" key="5">
    <source>
        <dbReference type="ARBA" id="ARBA00023004"/>
    </source>
</evidence>
<dbReference type="InterPro" id="IPR012312">
    <property type="entry name" value="Hemerythrin-like"/>
</dbReference>
<keyword evidence="4" id="KW-0479">Metal-binding</keyword>
<comment type="caution">
    <text evidence="11">The sequence shown here is derived from an EMBL/GenBank/DDBJ whole genome shotgun (WGS) entry which is preliminary data.</text>
</comment>
<dbReference type="AlphaFoldDB" id="A0A8J7FG97"/>
<feature type="domain" description="NIT" evidence="10">
    <location>
        <begin position="203"/>
        <end position="452"/>
    </location>
</feature>
<dbReference type="InterPro" id="IPR035938">
    <property type="entry name" value="Hemerythrin-like_sf"/>
</dbReference>
<dbReference type="GO" id="GO:0007165">
    <property type="term" value="P:signal transduction"/>
    <property type="evidence" value="ECO:0007669"/>
    <property type="project" value="InterPro"/>
</dbReference>